<dbReference type="InterPro" id="IPR036291">
    <property type="entry name" value="NAD(P)-bd_dom_sf"/>
</dbReference>
<organism evidence="4 5">
    <name type="scientific">Stereum hirsutum (strain FP-91666)</name>
    <name type="common">White-rot fungus</name>
    <dbReference type="NCBI Taxonomy" id="721885"/>
    <lineage>
        <taxon>Eukaryota</taxon>
        <taxon>Fungi</taxon>
        <taxon>Dikarya</taxon>
        <taxon>Basidiomycota</taxon>
        <taxon>Agaricomycotina</taxon>
        <taxon>Agaricomycetes</taxon>
        <taxon>Russulales</taxon>
        <taxon>Stereaceae</taxon>
        <taxon>Stereum</taxon>
    </lineage>
</organism>
<evidence type="ECO:0000313" key="5">
    <source>
        <dbReference type="Proteomes" id="UP000053927"/>
    </source>
</evidence>
<reference evidence="5" key="1">
    <citation type="journal article" date="2012" name="Science">
        <title>The Paleozoic origin of enzymatic lignin decomposition reconstructed from 31 fungal genomes.</title>
        <authorList>
            <person name="Floudas D."/>
            <person name="Binder M."/>
            <person name="Riley R."/>
            <person name="Barry K."/>
            <person name="Blanchette R.A."/>
            <person name="Henrissat B."/>
            <person name="Martinez A.T."/>
            <person name="Otillar R."/>
            <person name="Spatafora J.W."/>
            <person name="Yadav J.S."/>
            <person name="Aerts A."/>
            <person name="Benoit I."/>
            <person name="Boyd A."/>
            <person name="Carlson A."/>
            <person name="Copeland A."/>
            <person name="Coutinho P.M."/>
            <person name="de Vries R.P."/>
            <person name="Ferreira P."/>
            <person name="Findley K."/>
            <person name="Foster B."/>
            <person name="Gaskell J."/>
            <person name="Glotzer D."/>
            <person name="Gorecki P."/>
            <person name="Heitman J."/>
            <person name="Hesse C."/>
            <person name="Hori C."/>
            <person name="Igarashi K."/>
            <person name="Jurgens J.A."/>
            <person name="Kallen N."/>
            <person name="Kersten P."/>
            <person name="Kohler A."/>
            <person name="Kuees U."/>
            <person name="Kumar T.K.A."/>
            <person name="Kuo A."/>
            <person name="LaButti K."/>
            <person name="Larrondo L.F."/>
            <person name="Lindquist E."/>
            <person name="Ling A."/>
            <person name="Lombard V."/>
            <person name="Lucas S."/>
            <person name="Lundell T."/>
            <person name="Martin R."/>
            <person name="McLaughlin D.J."/>
            <person name="Morgenstern I."/>
            <person name="Morin E."/>
            <person name="Murat C."/>
            <person name="Nagy L.G."/>
            <person name="Nolan M."/>
            <person name="Ohm R.A."/>
            <person name="Patyshakuliyeva A."/>
            <person name="Rokas A."/>
            <person name="Ruiz-Duenas F.J."/>
            <person name="Sabat G."/>
            <person name="Salamov A."/>
            <person name="Samejima M."/>
            <person name="Schmutz J."/>
            <person name="Slot J.C."/>
            <person name="St John F."/>
            <person name="Stenlid J."/>
            <person name="Sun H."/>
            <person name="Sun S."/>
            <person name="Syed K."/>
            <person name="Tsang A."/>
            <person name="Wiebenga A."/>
            <person name="Young D."/>
            <person name="Pisabarro A."/>
            <person name="Eastwood D.C."/>
            <person name="Martin F."/>
            <person name="Cullen D."/>
            <person name="Grigoriev I.V."/>
            <person name="Hibbett D.S."/>
        </authorList>
    </citation>
    <scope>NUCLEOTIDE SEQUENCE [LARGE SCALE GENOMIC DNA]</scope>
    <source>
        <strain evidence="5">FP-91666</strain>
    </source>
</reference>
<proteinExistence type="inferred from homology"/>
<dbReference type="GO" id="GO:0016491">
    <property type="term" value="F:oxidoreductase activity"/>
    <property type="evidence" value="ECO:0007669"/>
    <property type="project" value="UniProtKB-KW"/>
</dbReference>
<protein>
    <submittedName>
        <fullName evidence="4">NAD-P-binding protein</fullName>
    </submittedName>
</protein>
<keyword evidence="5" id="KW-1185">Reference proteome</keyword>
<evidence type="ECO:0000256" key="3">
    <source>
        <dbReference type="ARBA" id="ARBA00023002"/>
    </source>
</evidence>
<dbReference type="OMA" id="SSAWTNM"/>
<evidence type="ECO:0000256" key="2">
    <source>
        <dbReference type="ARBA" id="ARBA00022857"/>
    </source>
</evidence>
<dbReference type="PANTHER" id="PTHR24320:SF236">
    <property type="entry name" value="SHORT-CHAIN DEHYDROGENASE-RELATED"/>
    <property type="match status" value="1"/>
</dbReference>
<dbReference type="CDD" id="cd05327">
    <property type="entry name" value="retinol-DH_like_SDR_c_like"/>
    <property type="match status" value="1"/>
</dbReference>
<dbReference type="eggNOG" id="KOG1208">
    <property type="taxonomic scope" value="Eukaryota"/>
</dbReference>
<keyword evidence="2" id="KW-0521">NADP</keyword>
<dbReference type="KEGG" id="shs:STEHIDRAFT_69159"/>
<dbReference type="Pfam" id="PF00106">
    <property type="entry name" value="adh_short"/>
    <property type="match status" value="1"/>
</dbReference>
<dbReference type="Proteomes" id="UP000053927">
    <property type="component" value="Unassembled WGS sequence"/>
</dbReference>
<evidence type="ECO:0000313" key="4">
    <source>
        <dbReference type="EMBL" id="EIM79610.1"/>
    </source>
</evidence>
<keyword evidence="3" id="KW-0560">Oxidoreductase</keyword>
<dbReference type="AlphaFoldDB" id="R7RXK1"/>
<evidence type="ECO:0000256" key="1">
    <source>
        <dbReference type="ARBA" id="ARBA00006484"/>
    </source>
</evidence>
<dbReference type="Gene3D" id="3.40.50.720">
    <property type="entry name" value="NAD(P)-binding Rossmann-like Domain"/>
    <property type="match status" value="1"/>
</dbReference>
<dbReference type="PANTHER" id="PTHR24320">
    <property type="entry name" value="RETINOL DEHYDROGENASE"/>
    <property type="match status" value="1"/>
</dbReference>
<dbReference type="RefSeq" id="XP_007311178.1">
    <property type="nucleotide sequence ID" value="XM_007311116.1"/>
</dbReference>
<dbReference type="SUPFAM" id="SSF51735">
    <property type="entry name" value="NAD(P)-binding Rossmann-fold domains"/>
    <property type="match status" value="1"/>
</dbReference>
<name>R7RXK1_STEHR</name>
<dbReference type="GeneID" id="18806514"/>
<dbReference type="PRINTS" id="PR00081">
    <property type="entry name" value="GDHRDH"/>
</dbReference>
<sequence length="315" mass="35049">MFSELFPPKSTWNVEDVPDLTGQTILVTGGSSGIGKEMSRVLVAKNARVYIASRSEHKSLEAIEEIKASTGKTEVFFLKLDLGDLRAVREAAEEFMRKESELHVLVNNGGVMSPPVKELTVQGYDLQFGTNVLGHFFFTSLLLPILRRTATNPHNEAHRVRIVVLSSSAHMFASEGILWETLQKGDVATKARENKGHRWLYGQSKLGNILIAKELARRFGDQSIVTTSVHPGSIVSDMQRHLNPIAVWIMRKLLGYPLSMGIITPLFAATAPETLGMNGEYITCWARRSIPRGKGCDQALSARLWDWCEEQVKGF</sequence>
<gene>
    <name evidence="4" type="ORF">STEHIDRAFT_69159</name>
</gene>
<comment type="similarity">
    <text evidence="1">Belongs to the short-chain dehydrogenases/reductases (SDR) family.</text>
</comment>
<dbReference type="InterPro" id="IPR002347">
    <property type="entry name" value="SDR_fam"/>
</dbReference>
<dbReference type="EMBL" id="JH687402">
    <property type="protein sequence ID" value="EIM79610.1"/>
    <property type="molecule type" value="Genomic_DNA"/>
</dbReference>
<dbReference type="OrthoDB" id="191139at2759"/>
<accession>R7RXK1</accession>